<feature type="transmembrane region" description="Helical" evidence="1">
    <location>
        <begin position="25"/>
        <end position="45"/>
    </location>
</feature>
<name>A0ABX1AKA6_9ACTN</name>
<sequence length="46" mass="4577">MVLAALTLGVGLARARRPGSRAAFNSLLVVALLNVTLLLTTSGAAG</sequence>
<protein>
    <submittedName>
        <fullName evidence="2">Uncharacterized protein</fullName>
    </submittedName>
</protein>
<keyword evidence="1" id="KW-1133">Transmembrane helix</keyword>
<evidence type="ECO:0000256" key="1">
    <source>
        <dbReference type="SAM" id="Phobius"/>
    </source>
</evidence>
<dbReference type="EMBL" id="JAAVJB010000051">
    <property type="protein sequence ID" value="NJP66436.1"/>
    <property type="molecule type" value="Genomic_DNA"/>
</dbReference>
<accession>A0ABX1AKA6</accession>
<keyword evidence="1" id="KW-0812">Transmembrane</keyword>
<evidence type="ECO:0000313" key="3">
    <source>
        <dbReference type="Proteomes" id="UP000746503"/>
    </source>
</evidence>
<keyword evidence="1" id="KW-0472">Membrane</keyword>
<organism evidence="2 3">
    <name type="scientific">Streptomyces spiramenti</name>
    <dbReference type="NCBI Taxonomy" id="2720606"/>
    <lineage>
        <taxon>Bacteria</taxon>
        <taxon>Bacillati</taxon>
        <taxon>Actinomycetota</taxon>
        <taxon>Actinomycetes</taxon>
        <taxon>Kitasatosporales</taxon>
        <taxon>Streptomycetaceae</taxon>
        <taxon>Streptomyces</taxon>
    </lineage>
</organism>
<reference evidence="2 3" key="1">
    <citation type="submission" date="2020-03" db="EMBL/GenBank/DDBJ databases">
        <title>Draft genome of Streptomyces sp. ventii, isolated from the Axial Seamount in the Pacific Ocean, and resequencing of the two type strains Streptomyces lonarensis strain NCL 716 and Streptomyces bohaiensis strain 11A07.</title>
        <authorList>
            <person name="Loughran R.M."/>
            <person name="Pfannmuller K.M."/>
            <person name="Wasson B.J."/>
            <person name="Deadmond M.C."/>
            <person name="Paddock B.E."/>
            <person name="Koyack M.J."/>
            <person name="Gallegos D.A."/>
            <person name="Mitchell E.A."/>
            <person name="Ushijima B."/>
            <person name="Saw J.H."/>
            <person name="Mcphail K.L."/>
            <person name="Videau P."/>
        </authorList>
    </citation>
    <scope>NUCLEOTIDE SEQUENCE [LARGE SCALE GENOMIC DNA]</scope>
    <source>
        <strain evidence="3">5675061</strain>
    </source>
</reference>
<gene>
    <name evidence="2" type="ORF">HCJ92_09075</name>
</gene>
<keyword evidence="3" id="KW-1185">Reference proteome</keyword>
<evidence type="ECO:0000313" key="2">
    <source>
        <dbReference type="EMBL" id="NJP66436.1"/>
    </source>
</evidence>
<dbReference type="Proteomes" id="UP000746503">
    <property type="component" value="Unassembled WGS sequence"/>
</dbReference>
<comment type="caution">
    <text evidence="2">The sequence shown here is derived from an EMBL/GenBank/DDBJ whole genome shotgun (WGS) entry which is preliminary data.</text>
</comment>
<proteinExistence type="predicted"/>